<reference evidence="2" key="2">
    <citation type="journal article" date="2015" name="Data Brief">
        <title>Shoot transcriptome of the giant reed, Arundo donax.</title>
        <authorList>
            <person name="Barrero R.A."/>
            <person name="Guerrero F.D."/>
            <person name="Moolhuijzen P."/>
            <person name="Goolsby J.A."/>
            <person name="Tidwell J."/>
            <person name="Bellgard S.E."/>
            <person name="Bellgard M.I."/>
        </authorList>
    </citation>
    <scope>NUCLEOTIDE SEQUENCE</scope>
    <source>
        <tissue evidence="2">Shoot tissue taken approximately 20 cm above the soil surface</tissue>
    </source>
</reference>
<feature type="compositionally biased region" description="Basic and acidic residues" evidence="1">
    <location>
        <begin position="1"/>
        <end position="11"/>
    </location>
</feature>
<reference evidence="2" key="1">
    <citation type="submission" date="2014-09" db="EMBL/GenBank/DDBJ databases">
        <authorList>
            <person name="Magalhaes I.L.F."/>
            <person name="Oliveira U."/>
            <person name="Santos F.R."/>
            <person name="Vidigal T.H.D.A."/>
            <person name="Brescovit A.D."/>
            <person name="Santos A.J."/>
        </authorList>
    </citation>
    <scope>NUCLEOTIDE SEQUENCE</scope>
    <source>
        <tissue evidence="2">Shoot tissue taken approximately 20 cm above the soil surface</tissue>
    </source>
</reference>
<accession>A0A0A8YJY9</accession>
<evidence type="ECO:0000256" key="1">
    <source>
        <dbReference type="SAM" id="MobiDB-lite"/>
    </source>
</evidence>
<dbReference type="EMBL" id="GBRH01270941">
    <property type="protein sequence ID" value="JAD26954.1"/>
    <property type="molecule type" value="Transcribed_RNA"/>
</dbReference>
<dbReference type="AlphaFoldDB" id="A0A0A8YJY9"/>
<organism evidence="2">
    <name type="scientific">Arundo donax</name>
    <name type="common">Giant reed</name>
    <name type="synonym">Donax arundinaceus</name>
    <dbReference type="NCBI Taxonomy" id="35708"/>
    <lineage>
        <taxon>Eukaryota</taxon>
        <taxon>Viridiplantae</taxon>
        <taxon>Streptophyta</taxon>
        <taxon>Embryophyta</taxon>
        <taxon>Tracheophyta</taxon>
        <taxon>Spermatophyta</taxon>
        <taxon>Magnoliopsida</taxon>
        <taxon>Liliopsida</taxon>
        <taxon>Poales</taxon>
        <taxon>Poaceae</taxon>
        <taxon>PACMAD clade</taxon>
        <taxon>Arundinoideae</taxon>
        <taxon>Arundineae</taxon>
        <taxon>Arundo</taxon>
    </lineage>
</organism>
<protein>
    <submittedName>
        <fullName evidence="2">Uncharacterized protein</fullName>
    </submittedName>
</protein>
<evidence type="ECO:0000313" key="2">
    <source>
        <dbReference type="EMBL" id="JAD26954.1"/>
    </source>
</evidence>
<feature type="compositionally biased region" description="Basic and acidic residues" evidence="1">
    <location>
        <begin position="50"/>
        <end position="77"/>
    </location>
</feature>
<proteinExistence type="predicted"/>
<feature type="region of interest" description="Disordered" evidence="1">
    <location>
        <begin position="1"/>
        <end position="77"/>
    </location>
</feature>
<name>A0A0A8YJY9_ARUDO</name>
<sequence length="77" mass="8557">MAHGLGEERGAHVSTRARSGADQPGRKEGRKWRRKKAWADSQGRTRRSQGKTDERGDGAARRRGGDGVLRRRSDGMD</sequence>